<accession>A0A9D4V7W8</accession>
<gene>
    <name evidence="3" type="ORF">GOP47_0004451</name>
</gene>
<feature type="domain" description="J" evidence="2">
    <location>
        <begin position="19"/>
        <end position="86"/>
    </location>
</feature>
<dbReference type="PROSITE" id="PS50076">
    <property type="entry name" value="DNAJ_2"/>
    <property type="match status" value="1"/>
</dbReference>
<dbReference type="Gene3D" id="1.10.287.110">
    <property type="entry name" value="DnaJ domain"/>
    <property type="match status" value="1"/>
</dbReference>
<name>A0A9D4V7W8_ADICA</name>
<dbReference type="InterPro" id="IPR036869">
    <property type="entry name" value="J_dom_sf"/>
</dbReference>
<dbReference type="EMBL" id="JABFUD020000004">
    <property type="protein sequence ID" value="KAI5081268.1"/>
    <property type="molecule type" value="Genomic_DNA"/>
</dbReference>
<dbReference type="Pfam" id="PF00226">
    <property type="entry name" value="DnaJ"/>
    <property type="match status" value="1"/>
</dbReference>
<evidence type="ECO:0000259" key="2">
    <source>
        <dbReference type="PROSITE" id="PS50076"/>
    </source>
</evidence>
<dbReference type="InterPro" id="IPR001623">
    <property type="entry name" value="DnaJ_domain"/>
</dbReference>
<proteinExistence type="predicted"/>
<dbReference type="Proteomes" id="UP000886520">
    <property type="component" value="Chromosome 4"/>
</dbReference>
<evidence type="ECO:0000256" key="1">
    <source>
        <dbReference type="SAM" id="MobiDB-lite"/>
    </source>
</evidence>
<feature type="compositionally biased region" description="Polar residues" evidence="1">
    <location>
        <begin position="120"/>
        <end position="134"/>
    </location>
</feature>
<dbReference type="PANTHER" id="PTHR45432">
    <property type="entry name" value="CHAPERONE PROTEIN DNAJ 11, CHLOROPLASTIC-LIKE"/>
    <property type="match status" value="1"/>
</dbReference>
<organism evidence="3 4">
    <name type="scientific">Adiantum capillus-veneris</name>
    <name type="common">Maidenhair fern</name>
    <dbReference type="NCBI Taxonomy" id="13818"/>
    <lineage>
        <taxon>Eukaryota</taxon>
        <taxon>Viridiplantae</taxon>
        <taxon>Streptophyta</taxon>
        <taxon>Embryophyta</taxon>
        <taxon>Tracheophyta</taxon>
        <taxon>Polypodiopsida</taxon>
        <taxon>Polypodiidae</taxon>
        <taxon>Polypodiales</taxon>
        <taxon>Pteridineae</taxon>
        <taxon>Pteridaceae</taxon>
        <taxon>Vittarioideae</taxon>
        <taxon>Adiantum</taxon>
    </lineage>
</organism>
<feature type="region of interest" description="Disordered" evidence="1">
    <location>
        <begin position="114"/>
        <end position="163"/>
    </location>
</feature>
<dbReference type="PANTHER" id="PTHR45432:SF2">
    <property type="entry name" value="CHAPERONE PROTEIN DNAJ 11, CHLOROPLASTIC"/>
    <property type="match status" value="1"/>
</dbReference>
<keyword evidence="4" id="KW-1185">Reference proteome</keyword>
<dbReference type="PRINTS" id="PR00625">
    <property type="entry name" value="JDOMAIN"/>
</dbReference>
<feature type="non-terminal residue" evidence="3">
    <location>
        <position position="1"/>
    </location>
</feature>
<comment type="caution">
    <text evidence="3">The sequence shown here is derived from an EMBL/GenBank/DDBJ whole genome shotgun (WGS) entry which is preliminary data.</text>
</comment>
<feature type="region of interest" description="Disordered" evidence="1">
    <location>
        <begin position="1"/>
        <end position="20"/>
    </location>
</feature>
<dbReference type="SUPFAM" id="SSF46565">
    <property type="entry name" value="Chaperone J-domain"/>
    <property type="match status" value="1"/>
</dbReference>
<reference evidence="3" key="1">
    <citation type="submission" date="2021-01" db="EMBL/GenBank/DDBJ databases">
        <title>Adiantum capillus-veneris genome.</title>
        <authorList>
            <person name="Fang Y."/>
            <person name="Liao Q."/>
        </authorList>
    </citation>
    <scope>NUCLEOTIDE SEQUENCE</scope>
    <source>
        <strain evidence="3">H3</strain>
        <tissue evidence="3">Leaf</tissue>
    </source>
</reference>
<evidence type="ECO:0000313" key="3">
    <source>
        <dbReference type="EMBL" id="KAI5081268.1"/>
    </source>
</evidence>
<sequence length="163" mass="18460">GETGERKPLPPTSDGRSPTAYEILHVPPSASQQEIKTSFWRLARQHHPDKTPMEQREASSLLFLQIHAAYNTLKDPQARARYDLELSFQSSPSFTTDLRTPHFCSPSPRIFAKHGEPFTPRTTASAYTPRSQLYTPRGPNAATATFTPRTPYSGRNWETDQCW</sequence>
<dbReference type="CDD" id="cd06257">
    <property type="entry name" value="DnaJ"/>
    <property type="match status" value="1"/>
</dbReference>
<evidence type="ECO:0000313" key="4">
    <source>
        <dbReference type="Proteomes" id="UP000886520"/>
    </source>
</evidence>
<protein>
    <recommendedName>
        <fullName evidence="2">J domain-containing protein</fullName>
    </recommendedName>
</protein>
<dbReference type="OrthoDB" id="445556at2759"/>
<dbReference type="SMART" id="SM00271">
    <property type="entry name" value="DnaJ"/>
    <property type="match status" value="1"/>
</dbReference>
<dbReference type="AlphaFoldDB" id="A0A9D4V7W8"/>